<dbReference type="AlphaFoldDB" id="K9GT66"/>
<sequence length="102" mass="11963">MNEIRRRLRYAVAPLVGMGAVVYFSYHIVQGDRGLIAWVHLKNEIVKAEDTLSEIRARKERLESRVSLLRPDSMDPDMLEERARIMLNMGRPDERIIPLDRF</sequence>
<keyword evidence="3" id="KW-1185">Reference proteome</keyword>
<name>K9GT66_9PROT</name>
<dbReference type="eggNOG" id="COG2919">
    <property type="taxonomic scope" value="Bacteria"/>
</dbReference>
<dbReference type="Proteomes" id="UP000009881">
    <property type="component" value="Unassembled WGS sequence"/>
</dbReference>
<keyword evidence="1" id="KW-0812">Transmembrane</keyword>
<evidence type="ECO:0000313" key="3">
    <source>
        <dbReference type="Proteomes" id="UP000009881"/>
    </source>
</evidence>
<dbReference type="PATRIC" id="fig|1238182.3.peg.3165"/>
<organism evidence="2 3">
    <name type="scientific">Caenispirillum salinarum AK4</name>
    <dbReference type="NCBI Taxonomy" id="1238182"/>
    <lineage>
        <taxon>Bacteria</taxon>
        <taxon>Pseudomonadati</taxon>
        <taxon>Pseudomonadota</taxon>
        <taxon>Alphaproteobacteria</taxon>
        <taxon>Rhodospirillales</taxon>
        <taxon>Novispirillaceae</taxon>
        <taxon>Caenispirillum</taxon>
    </lineage>
</organism>
<proteinExistence type="predicted"/>
<dbReference type="EMBL" id="ANHY01000016">
    <property type="protein sequence ID" value="EKV28377.1"/>
    <property type="molecule type" value="Genomic_DNA"/>
</dbReference>
<dbReference type="STRING" id="1238182.C882_0951"/>
<dbReference type="GO" id="GO:0051301">
    <property type="term" value="P:cell division"/>
    <property type="evidence" value="ECO:0007669"/>
    <property type="project" value="UniProtKB-KW"/>
</dbReference>
<dbReference type="InterPro" id="IPR007060">
    <property type="entry name" value="FtsL/DivIC"/>
</dbReference>
<gene>
    <name evidence="2" type="ORF">C882_0951</name>
</gene>
<keyword evidence="1" id="KW-0472">Membrane</keyword>
<evidence type="ECO:0000256" key="1">
    <source>
        <dbReference type="SAM" id="Phobius"/>
    </source>
</evidence>
<keyword evidence="1" id="KW-1133">Transmembrane helix</keyword>
<keyword evidence="2" id="KW-0131">Cell cycle</keyword>
<accession>K9GT66</accession>
<comment type="caution">
    <text evidence="2">The sequence shown here is derived from an EMBL/GenBank/DDBJ whole genome shotgun (WGS) entry which is preliminary data.</text>
</comment>
<evidence type="ECO:0000313" key="2">
    <source>
        <dbReference type="EMBL" id="EKV28377.1"/>
    </source>
</evidence>
<keyword evidence="2" id="KW-0132">Cell division</keyword>
<dbReference type="Pfam" id="PF04977">
    <property type="entry name" value="DivIC"/>
    <property type="match status" value="1"/>
</dbReference>
<reference evidence="2 3" key="1">
    <citation type="journal article" date="2013" name="Genome Announc.">
        <title>Draft Genome Sequence of an Alphaproteobacterium, Caenispirillum salinarum AK4(T), Isolated from a Solar Saltern.</title>
        <authorList>
            <person name="Khatri I."/>
            <person name="Singh A."/>
            <person name="Korpole S."/>
            <person name="Pinnaka A.K."/>
            <person name="Subramanian S."/>
        </authorList>
    </citation>
    <scope>NUCLEOTIDE SEQUENCE [LARGE SCALE GENOMIC DNA]</scope>
    <source>
        <strain evidence="2 3">AK4</strain>
    </source>
</reference>
<feature type="transmembrane region" description="Helical" evidence="1">
    <location>
        <begin position="7"/>
        <end position="26"/>
    </location>
</feature>
<protein>
    <submittedName>
        <fullName evidence="2">Cell division protein DivIC (FtsB), stabilizes FtsL against RasP cleavage</fullName>
    </submittedName>
</protein>
<dbReference type="RefSeq" id="WP_009541607.1">
    <property type="nucleotide sequence ID" value="NZ_ANHY01000016.1"/>
</dbReference>